<dbReference type="Pfam" id="PF01370">
    <property type="entry name" value="Epimerase"/>
    <property type="match status" value="1"/>
</dbReference>
<sequence length="348" mass="37791">MEISIMKKQLVVVTGGSGFIAVHIILQLLQQGYAVRTTVRSAKKEDVIKEMLYTGGVKDFSDLSFSQADLTSDKNWEETMQGATYVIHVASPTPKLNFKNEDEMIRPAVDGVLRVLKASKDAGVKRVVLTSAYGAVFAGHKNRTTPYTEKDWSDLSAKNIHPYQKSKTMSEMAAWDFIKKEGDGLQLAAVNPVGVMGPVLSAKYSHSNVQIQEMLEGKIKALPKVDSGYVDVRDVASLHILAMTSPKADGERFLATTGETLSMMGVADILREAFPDYASKIPTRTIPNAVVKAAALTNPQLKMIASIVGKYAGTSNKKAKELLGWNPRSAKTAIIATAQSMIDLGIVK</sequence>
<dbReference type="PANTHER" id="PTHR10366:SF564">
    <property type="entry name" value="STEROL-4-ALPHA-CARBOXYLATE 3-DEHYDROGENASE, DECARBOXYLATING"/>
    <property type="match status" value="1"/>
</dbReference>
<keyword evidence="5" id="KW-1185">Reference proteome</keyword>
<feature type="domain" description="NAD-dependent epimerase/dehydratase" evidence="3">
    <location>
        <begin position="11"/>
        <end position="249"/>
    </location>
</feature>
<reference evidence="4 5" key="1">
    <citation type="journal article" date="2015" name="Genome Announc.">
        <title>Expanding the biotechnology potential of lactobacilli through comparative genomics of 213 strains and associated genera.</title>
        <authorList>
            <person name="Sun Z."/>
            <person name="Harris H.M."/>
            <person name="McCann A."/>
            <person name="Guo C."/>
            <person name="Argimon S."/>
            <person name="Zhang W."/>
            <person name="Yang X."/>
            <person name="Jeffery I.B."/>
            <person name="Cooney J.C."/>
            <person name="Kagawa T.F."/>
            <person name="Liu W."/>
            <person name="Song Y."/>
            <person name="Salvetti E."/>
            <person name="Wrobel A."/>
            <person name="Rasinkangas P."/>
            <person name="Parkhill J."/>
            <person name="Rea M.C."/>
            <person name="O'Sullivan O."/>
            <person name="Ritari J."/>
            <person name="Douillard F.P."/>
            <person name="Paul Ross R."/>
            <person name="Yang R."/>
            <person name="Briner A.E."/>
            <person name="Felis G.E."/>
            <person name="de Vos W.M."/>
            <person name="Barrangou R."/>
            <person name="Klaenhammer T.R."/>
            <person name="Caufield P.W."/>
            <person name="Cui Y."/>
            <person name="Zhang H."/>
            <person name="O'Toole P.W."/>
        </authorList>
    </citation>
    <scope>NUCLEOTIDE SEQUENCE [LARGE SCALE GENOMIC DNA]</scope>
    <source>
        <strain evidence="4 5">DSM 19674</strain>
    </source>
</reference>
<dbReference type="InterPro" id="IPR050425">
    <property type="entry name" value="NAD(P)_dehydrat-like"/>
</dbReference>
<protein>
    <submittedName>
        <fullName evidence="4">Nucleoside-diphosphate-sugar epimerase</fullName>
    </submittedName>
</protein>
<organism evidence="4 5">
    <name type="scientific">Companilactobacillus bobalius DSM 19674</name>
    <dbReference type="NCBI Taxonomy" id="1423788"/>
    <lineage>
        <taxon>Bacteria</taxon>
        <taxon>Bacillati</taxon>
        <taxon>Bacillota</taxon>
        <taxon>Bacilli</taxon>
        <taxon>Lactobacillales</taxon>
        <taxon>Lactobacillaceae</taxon>
        <taxon>Companilactobacillus</taxon>
        <taxon>Companilactobacillus bobalius</taxon>
    </lineage>
</organism>
<evidence type="ECO:0000256" key="2">
    <source>
        <dbReference type="ARBA" id="ARBA00023445"/>
    </source>
</evidence>
<evidence type="ECO:0000259" key="3">
    <source>
        <dbReference type="Pfam" id="PF01370"/>
    </source>
</evidence>
<keyword evidence="1" id="KW-0560">Oxidoreductase</keyword>
<evidence type="ECO:0000313" key="5">
    <source>
        <dbReference type="Proteomes" id="UP000051515"/>
    </source>
</evidence>
<evidence type="ECO:0000313" key="4">
    <source>
        <dbReference type="EMBL" id="KRK85045.1"/>
    </source>
</evidence>
<dbReference type="SUPFAM" id="SSF51735">
    <property type="entry name" value="NAD(P)-binding Rossmann-fold domains"/>
    <property type="match status" value="1"/>
</dbReference>
<dbReference type="GO" id="GO:0016616">
    <property type="term" value="F:oxidoreductase activity, acting on the CH-OH group of donors, NAD or NADP as acceptor"/>
    <property type="evidence" value="ECO:0007669"/>
    <property type="project" value="TreeGrafter"/>
</dbReference>
<dbReference type="InterPro" id="IPR036291">
    <property type="entry name" value="NAD(P)-bd_dom_sf"/>
</dbReference>
<dbReference type="PATRIC" id="fig|1423788.3.peg.874"/>
<dbReference type="Gene3D" id="3.40.50.720">
    <property type="entry name" value="NAD(P)-binding Rossmann-like Domain"/>
    <property type="match status" value="1"/>
</dbReference>
<comment type="similarity">
    <text evidence="2">Belongs to the NAD(P)-dependent epimerase/dehydratase family. Dihydroflavonol-4-reductase subfamily.</text>
</comment>
<dbReference type="FunFam" id="3.40.50.720:FF:000336">
    <property type="entry name" value="Aldehyde reductase"/>
    <property type="match status" value="1"/>
</dbReference>
<dbReference type="STRING" id="1423788.FC78_GL000849"/>
<name>A0A0R1KP65_9LACO</name>
<dbReference type="CDD" id="cd05227">
    <property type="entry name" value="AR_SDR_e"/>
    <property type="match status" value="1"/>
</dbReference>
<gene>
    <name evidence="4" type="ORF">FC78_GL000849</name>
</gene>
<dbReference type="PANTHER" id="PTHR10366">
    <property type="entry name" value="NAD DEPENDENT EPIMERASE/DEHYDRATASE"/>
    <property type="match status" value="1"/>
</dbReference>
<accession>A0A0R1KP65</accession>
<dbReference type="Proteomes" id="UP000051515">
    <property type="component" value="Unassembled WGS sequence"/>
</dbReference>
<comment type="caution">
    <text evidence="4">The sequence shown here is derived from an EMBL/GenBank/DDBJ whole genome shotgun (WGS) entry which is preliminary data.</text>
</comment>
<proteinExistence type="inferred from homology"/>
<dbReference type="AlphaFoldDB" id="A0A0R1KP65"/>
<dbReference type="EMBL" id="AZDY01000001">
    <property type="protein sequence ID" value="KRK85045.1"/>
    <property type="molecule type" value="Genomic_DNA"/>
</dbReference>
<evidence type="ECO:0000256" key="1">
    <source>
        <dbReference type="ARBA" id="ARBA00023002"/>
    </source>
</evidence>
<dbReference type="InterPro" id="IPR001509">
    <property type="entry name" value="Epimerase_deHydtase"/>
</dbReference>